<evidence type="ECO:0000313" key="2">
    <source>
        <dbReference type="Proteomes" id="UP000439123"/>
    </source>
</evidence>
<dbReference type="Proteomes" id="UP000439123">
    <property type="component" value="Unassembled WGS sequence"/>
</dbReference>
<protein>
    <submittedName>
        <fullName evidence="1">Uncharacterized protein</fullName>
    </submittedName>
</protein>
<dbReference type="AlphaFoldDB" id="A0A653KZN1"/>
<dbReference type="RefSeq" id="WP_159158917.1">
    <property type="nucleotide sequence ID" value="NZ_CP121845.1"/>
</dbReference>
<reference evidence="1 2" key="1">
    <citation type="submission" date="2019-10" db="EMBL/GenBank/DDBJ databases">
        <authorList>
            <person name="Karimi E."/>
        </authorList>
    </citation>
    <scope>NUCLEOTIDE SEQUENCE [LARGE SCALE GENOMIC DNA]</scope>
    <source>
        <strain evidence="1">Aeromonas sp. 8C</strain>
    </source>
</reference>
<sequence>MLHEVMIDGIKYVPQATIQPTDDATLRAALHELVSLHYFGQWHKAQGVTGLVIEMLSPELSKVMESDIGAAFERTSSTD</sequence>
<accession>A0A653KZN1</accession>
<name>A0A653KZN1_AERVE</name>
<evidence type="ECO:0000313" key="1">
    <source>
        <dbReference type="EMBL" id="VXA84024.1"/>
    </source>
</evidence>
<organism evidence="1 2">
    <name type="scientific">Aeromonas veronii</name>
    <dbReference type="NCBI Taxonomy" id="654"/>
    <lineage>
        <taxon>Bacteria</taxon>
        <taxon>Pseudomonadati</taxon>
        <taxon>Pseudomonadota</taxon>
        <taxon>Gammaproteobacteria</taxon>
        <taxon>Aeromonadales</taxon>
        <taxon>Aeromonadaceae</taxon>
        <taxon>Aeromonas</taxon>
    </lineage>
</organism>
<proteinExistence type="predicted"/>
<dbReference type="EMBL" id="CABWLC010000008">
    <property type="protein sequence ID" value="VXA84024.1"/>
    <property type="molecule type" value="Genomic_DNA"/>
</dbReference>
<gene>
    <name evidence="1" type="ORF">AERO8C_160177</name>
</gene>